<dbReference type="EMBL" id="JBDXMI010000001">
    <property type="protein sequence ID" value="MEO9385301.1"/>
    <property type="molecule type" value="Genomic_DNA"/>
</dbReference>
<keyword evidence="3" id="KW-1185">Reference proteome</keyword>
<feature type="transmembrane region" description="Helical" evidence="1">
    <location>
        <begin position="150"/>
        <end position="174"/>
    </location>
</feature>
<feature type="transmembrane region" description="Helical" evidence="1">
    <location>
        <begin position="24"/>
        <end position="45"/>
    </location>
</feature>
<feature type="transmembrane region" description="Helical" evidence="1">
    <location>
        <begin position="107"/>
        <end position="130"/>
    </location>
</feature>
<reference evidence="2 3" key="1">
    <citation type="submission" date="2024-05" db="EMBL/GenBank/DDBJ databases">
        <authorList>
            <person name="De Oliveira J.P."/>
            <person name="Noriler S.A."/>
            <person name="De Oliveira A.G."/>
            <person name="Sipoli D.S."/>
        </authorList>
    </citation>
    <scope>NUCLEOTIDE SEQUENCE [LARGE SCALE GENOMIC DNA]</scope>
    <source>
        <strain evidence="2 3">LABIM192</strain>
    </source>
</reference>
<evidence type="ECO:0000256" key="1">
    <source>
        <dbReference type="SAM" id="Phobius"/>
    </source>
</evidence>
<keyword evidence="1" id="KW-0812">Transmembrane</keyword>
<evidence type="ECO:0000313" key="3">
    <source>
        <dbReference type="Proteomes" id="UP001462502"/>
    </source>
</evidence>
<keyword evidence="1" id="KW-1133">Transmembrane helix</keyword>
<name>A0ABV0IVI9_9NEIS</name>
<accession>A0ABV0IVI9</accession>
<organism evidence="2 3">
    <name type="scientific">Chromobacterium phragmitis</name>
    <dbReference type="NCBI Taxonomy" id="2202141"/>
    <lineage>
        <taxon>Bacteria</taxon>
        <taxon>Pseudomonadati</taxon>
        <taxon>Pseudomonadota</taxon>
        <taxon>Betaproteobacteria</taxon>
        <taxon>Neisseriales</taxon>
        <taxon>Chromobacteriaceae</taxon>
        <taxon>Chromobacterium</taxon>
    </lineage>
</organism>
<evidence type="ECO:0000313" key="2">
    <source>
        <dbReference type="EMBL" id="MEO9385301.1"/>
    </source>
</evidence>
<gene>
    <name evidence="2" type="ORF">ABI908_14480</name>
</gene>
<sequence>MSSKINVWHVVKDHFATLKNGDCYSWLDCTVFFAFPVLLSVFLAWKEVVLTKDAVSMLVNFGSIFTALLLSLLMLVYEQQNKLEDRNKATSGGVPFFDAKKELLDQLYSNITFSVVMSMLIVSLSLIQTMVDGHEVQLWDGWGLNSKNRLTIYVLSPILLFLTVNAILTIFMIVKRTYALLKMKM</sequence>
<feature type="transmembrane region" description="Helical" evidence="1">
    <location>
        <begin position="57"/>
        <end position="77"/>
    </location>
</feature>
<proteinExistence type="predicted"/>
<protein>
    <submittedName>
        <fullName evidence="2">Uncharacterized protein</fullName>
    </submittedName>
</protein>
<dbReference type="Proteomes" id="UP001462502">
    <property type="component" value="Unassembled WGS sequence"/>
</dbReference>
<keyword evidence="1" id="KW-0472">Membrane</keyword>
<dbReference type="RefSeq" id="WP_347936142.1">
    <property type="nucleotide sequence ID" value="NZ_JBDXMI010000001.1"/>
</dbReference>
<comment type="caution">
    <text evidence="2">The sequence shown here is derived from an EMBL/GenBank/DDBJ whole genome shotgun (WGS) entry which is preliminary data.</text>
</comment>